<dbReference type="OrthoDB" id="4768at2759"/>
<dbReference type="PhylomeDB" id="R7QGK7"/>
<evidence type="ECO:0000256" key="7">
    <source>
        <dbReference type="ARBA" id="ARBA00051712"/>
    </source>
</evidence>
<dbReference type="Gene3D" id="3.10.310.10">
    <property type="entry name" value="Diaminopimelate Epimerase, Chain A, domain 1"/>
    <property type="match status" value="2"/>
</dbReference>
<evidence type="ECO:0000256" key="6">
    <source>
        <dbReference type="ARBA" id="ARBA00023235"/>
    </source>
</evidence>
<comment type="pathway">
    <text evidence="1">Amino-acid biosynthesis; L-lysine biosynthesis via DAP pathway; DL-2,6-diaminopimelate from LL-2,6-diaminopimelate: step 1/1.</text>
</comment>
<gene>
    <name evidence="8" type="ORF">CHC_T00004852001</name>
</gene>
<evidence type="ECO:0000256" key="1">
    <source>
        <dbReference type="ARBA" id="ARBA00005196"/>
    </source>
</evidence>
<dbReference type="AlphaFoldDB" id="R7QGK7"/>
<dbReference type="GeneID" id="17324121"/>
<evidence type="ECO:0000256" key="4">
    <source>
        <dbReference type="ARBA" id="ARBA00022605"/>
    </source>
</evidence>
<keyword evidence="5" id="KW-0457">Lysine biosynthesis</keyword>
<dbReference type="NCBIfam" id="TIGR00652">
    <property type="entry name" value="DapF"/>
    <property type="match status" value="1"/>
</dbReference>
<dbReference type="PANTHER" id="PTHR31689:SF0">
    <property type="entry name" value="DIAMINOPIMELATE EPIMERASE"/>
    <property type="match status" value="1"/>
</dbReference>
<dbReference type="InterPro" id="IPR001653">
    <property type="entry name" value="DAP_epimerase_DapF"/>
</dbReference>
<dbReference type="RefSeq" id="XP_005716410.1">
    <property type="nucleotide sequence ID" value="XM_005716353.1"/>
</dbReference>
<dbReference type="GO" id="GO:0008837">
    <property type="term" value="F:diaminopimelate epimerase activity"/>
    <property type="evidence" value="ECO:0007669"/>
    <property type="project" value="UniProtKB-EC"/>
</dbReference>
<keyword evidence="4" id="KW-0028">Amino-acid biosynthesis</keyword>
<dbReference type="Pfam" id="PF01678">
    <property type="entry name" value="DAP_epimerase"/>
    <property type="match status" value="2"/>
</dbReference>
<dbReference type="STRING" id="2769.R7QGK7"/>
<dbReference type="HAMAP" id="MF_00197">
    <property type="entry name" value="DAP_epimerase"/>
    <property type="match status" value="1"/>
</dbReference>
<dbReference type="EMBL" id="HG001791">
    <property type="protein sequence ID" value="CDF36591.1"/>
    <property type="molecule type" value="Genomic_DNA"/>
</dbReference>
<dbReference type="GO" id="GO:0005829">
    <property type="term" value="C:cytosol"/>
    <property type="evidence" value="ECO:0007669"/>
    <property type="project" value="TreeGrafter"/>
</dbReference>
<dbReference type="EC" id="5.1.1.7" evidence="3"/>
<comment type="catalytic activity">
    <reaction evidence="7">
        <text>(2S,6S)-2,6-diaminopimelate = meso-2,6-diaminopimelate</text>
        <dbReference type="Rhea" id="RHEA:15393"/>
        <dbReference type="ChEBI" id="CHEBI:57609"/>
        <dbReference type="ChEBI" id="CHEBI:57791"/>
        <dbReference type="EC" id="5.1.1.7"/>
    </reaction>
</comment>
<dbReference type="SUPFAM" id="SSF54506">
    <property type="entry name" value="Diaminopimelate epimerase-like"/>
    <property type="match status" value="1"/>
</dbReference>
<dbReference type="UniPathway" id="UPA00034">
    <property type="reaction ID" value="UER00025"/>
</dbReference>
<comment type="similarity">
    <text evidence="2">Belongs to the diaminopimelate epimerase family.</text>
</comment>
<dbReference type="PROSITE" id="PS01326">
    <property type="entry name" value="DAP_EPIMERASE"/>
    <property type="match status" value="1"/>
</dbReference>
<dbReference type="GO" id="GO:0009089">
    <property type="term" value="P:lysine biosynthetic process via diaminopimelate"/>
    <property type="evidence" value="ECO:0007669"/>
    <property type="project" value="UniProtKB-UniPathway"/>
</dbReference>
<dbReference type="KEGG" id="ccp:CHC_T00004852001"/>
<evidence type="ECO:0000256" key="3">
    <source>
        <dbReference type="ARBA" id="ARBA00013080"/>
    </source>
</evidence>
<dbReference type="OMA" id="GIRCFAR"/>
<dbReference type="Proteomes" id="UP000012073">
    <property type="component" value="Unassembled WGS sequence"/>
</dbReference>
<reference evidence="9" key="1">
    <citation type="journal article" date="2013" name="Proc. Natl. Acad. Sci. U.S.A.">
        <title>Genome structure and metabolic features in the red seaweed Chondrus crispus shed light on evolution of the Archaeplastida.</title>
        <authorList>
            <person name="Collen J."/>
            <person name="Porcel B."/>
            <person name="Carre W."/>
            <person name="Ball S.G."/>
            <person name="Chaparro C."/>
            <person name="Tonon T."/>
            <person name="Barbeyron T."/>
            <person name="Michel G."/>
            <person name="Noel B."/>
            <person name="Valentin K."/>
            <person name="Elias M."/>
            <person name="Artiguenave F."/>
            <person name="Arun A."/>
            <person name="Aury J.M."/>
            <person name="Barbosa-Neto J.F."/>
            <person name="Bothwell J.H."/>
            <person name="Bouget F.Y."/>
            <person name="Brillet L."/>
            <person name="Cabello-Hurtado F."/>
            <person name="Capella-Gutierrez S."/>
            <person name="Charrier B."/>
            <person name="Cladiere L."/>
            <person name="Cock J.M."/>
            <person name="Coelho S.M."/>
            <person name="Colleoni C."/>
            <person name="Czjzek M."/>
            <person name="Da Silva C."/>
            <person name="Delage L."/>
            <person name="Denoeud F."/>
            <person name="Deschamps P."/>
            <person name="Dittami S.M."/>
            <person name="Gabaldon T."/>
            <person name="Gachon C.M."/>
            <person name="Groisillier A."/>
            <person name="Herve C."/>
            <person name="Jabbari K."/>
            <person name="Katinka M."/>
            <person name="Kloareg B."/>
            <person name="Kowalczyk N."/>
            <person name="Labadie K."/>
            <person name="Leblanc C."/>
            <person name="Lopez P.J."/>
            <person name="McLachlan D.H."/>
            <person name="Meslet-Cladiere L."/>
            <person name="Moustafa A."/>
            <person name="Nehr Z."/>
            <person name="Nyvall Collen P."/>
            <person name="Panaud O."/>
            <person name="Partensky F."/>
            <person name="Poulain J."/>
            <person name="Rensing S.A."/>
            <person name="Rousvoal S."/>
            <person name="Samson G."/>
            <person name="Symeonidi A."/>
            <person name="Weissenbach J."/>
            <person name="Zambounis A."/>
            <person name="Wincker P."/>
            <person name="Boyen C."/>
        </authorList>
    </citation>
    <scope>NUCLEOTIDE SEQUENCE [LARGE SCALE GENOMIC DNA]</scope>
    <source>
        <strain evidence="9">cv. Stackhouse</strain>
    </source>
</reference>
<evidence type="ECO:0000256" key="5">
    <source>
        <dbReference type="ARBA" id="ARBA00023154"/>
    </source>
</evidence>
<proteinExistence type="inferred from homology"/>
<evidence type="ECO:0000256" key="2">
    <source>
        <dbReference type="ARBA" id="ARBA00010219"/>
    </source>
</evidence>
<evidence type="ECO:0000313" key="9">
    <source>
        <dbReference type="Proteomes" id="UP000012073"/>
    </source>
</evidence>
<organism evidence="8 9">
    <name type="scientific">Chondrus crispus</name>
    <name type="common">Carrageen Irish moss</name>
    <name type="synonym">Polymorpha crispa</name>
    <dbReference type="NCBI Taxonomy" id="2769"/>
    <lineage>
        <taxon>Eukaryota</taxon>
        <taxon>Rhodophyta</taxon>
        <taxon>Florideophyceae</taxon>
        <taxon>Rhodymeniophycidae</taxon>
        <taxon>Gigartinales</taxon>
        <taxon>Gigartinaceae</taxon>
        <taxon>Chondrus</taxon>
    </lineage>
</organism>
<sequence>MALRAPRGAPAFNASFGLPSRPSLLGARALSLRASSGARGTTMTAFRKYHGIGNDFVVVDNRAQKNPLYTPDQSVAICDRNTGVGADGVIFLLPPKRRSSDFAMRLYNSDGTEPEMCGNGIRCLAKFADDLKIPTASPGRFVIDTGAGVIIPEIEQGSSEVKVDMGEPVIIPGEVPTTLDTSESAGYEAVLNVDGTDWTFSCVSMGNPHAISFVSKEVFLEMDTKLEEVGPSFECNPVFPQKTNTEWAFQRCRTEFDMLVWERGAGRTMACGTGACAVLVAAVLTGRADKDQPTVIHLPGGDLTIEWVSKTNHIMMTGPAELVFEGHFPKV</sequence>
<dbReference type="InterPro" id="IPR018510">
    <property type="entry name" value="DAP_epimerase_AS"/>
</dbReference>
<dbReference type="PANTHER" id="PTHR31689">
    <property type="entry name" value="DIAMINOPIMELATE EPIMERASE, CHLOROPLASTIC"/>
    <property type="match status" value="1"/>
</dbReference>
<dbReference type="Gramene" id="CDF36591">
    <property type="protein sequence ID" value="CDF36591"/>
    <property type="gene ID" value="CHC_T00004852001"/>
</dbReference>
<accession>R7QGK7</accession>
<evidence type="ECO:0000313" key="8">
    <source>
        <dbReference type="EMBL" id="CDF36591.1"/>
    </source>
</evidence>
<protein>
    <recommendedName>
        <fullName evidence="3">diaminopimelate epimerase</fullName>
        <ecNumber evidence="3">5.1.1.7</ecNumber>
    </recommendedName>
</protein>
<keyword evidence="6" id="KW-0413">Isomerase</keyword>
<name>R7QGK7_CHOCR</name>
<keyword evidence="9" id="KW-1185">Reference proteome</keyword>